<dbReference type="PANTHER" id="PTHR45639">
    <property type="entry name" value="HSC70CB, ISOFORM G-RELATED"/>
    <property type="match status" value="1"/>
</dbReference>
<dbReference type="Proteomes" id="UP001642464">
    <property type="component" value="Unassembled WGS sequence"/>
</dbReference>
<dbReference type="InterPro" id="IPR029048">
    <property type="entry name" value="HSP70_C_sf"/>
</dbReference>
<keyword evidence="5" id="KW-1185">Reference proteome</keyword>
<evidence type="ECO:0000313" key="5">
    <source>
        <dbReference type="Proteomes" id="UP001642464"/>
    </source>
</evidence>
<dbReference type="SUPFAM" id="SSF100920">
    <property type="entry name" value="Heat shock protein 70kD (HSP70), peptide-binding domain"/>
    <property type="match status" value="1"/>
</dbReference>
<dbReference type="Gene3D" id="2.60.34.10">
    <property type="entry name" value="Substrate Binding Domain Of DNAk, Chain A, domain 1"/>
    <property type="match status" value="1"/>
</dbReference>
<feature type="compositionally biased region" description="Basic and acidic residues" evidence="3">
    <location>
        <begin position="535"/>
        <end position="556"/>
    </location>
</feature>
<keyword evidence="2" id="KW-0067">ATP-binding</keyword>
<dbReference type="Gene3D" id="3.90.640.10">
    <property type="entry name" value="Actin, Chain A, domain 4"/>
    <property type="match status" value="1"/>
</dbReference>
<evidence type="ECO:0000256" key="1">
    <source>
        <dbReference type="ARBA" id="ARBA00022741"/>
    </source>
</evidence>
<reference evidence="4 5" key="1">
    <citation type="submission" date="2024-02" db="EMBL/GenBank/DDBJ databases">
        <authorList>
            <person name="Chen Y."/>
            <person name="Shah S."/>
            <person name="Dougan E. K."/>
            <person name="Thang M."/>
            <person name="Chan C."/>
        </authorList>
    </citation>
    <scope>NUCLEOTIDE SEQUENCE [LARGE SCALE GENOMIC DNA]</scope>
</reference>
<gene>
    <name evidence="4" type="ORF">SCF082_LOCUS14605</name>
</gene>
<evidence type="ECO:0000256" key="2">
    <source>
        <dbReference type="ARBA" id="ARBA00022840"/>
    </source>
</evidence>
<comment type="caution">
    <text evidence="4">The sequence shown here is derived from an EMBL/GenBank/DDBJ whole genome shotgun (WGS) entry which is preliminary data.</text>
</comment>
<dbReference type="InterPro" id="IPR029047">
    <property type="entry name" value="HSP70_peptide-bd_sf"/>
</dbReference>
<dbReference type="InterPro" id="IPR043129">
    <property type="entry name" value="ATPase_NBD"/>
</dbReference>
<feature type="region of interest" description="Disordered" evidence="3">
    <location>
        <begin position="801"/>
        <end position="866"/>
    </location>
</feature>
<feature type="compositionally biased region" description="Basic and acidic residues" evidence="3">
    <location>
        <begin position="844"/>
        <end position="866"/>
    </location>
</feature>
<protein>
    <submittedName>
        <fullName evidence="4">97 kDa heat shock protein (Heat shock protein 110)</fullName>
    </submittedName>
</protein>
<feature type="compositionally biased region" description="Basic and acidic residues" evidence="3">
    <location>
        <begin position="564"/>
        <end position="580"/>
    </location>
</feature>
<dbReference type="InterPro" id="IPR013126">
    <property type="entry name" value="Hsp_70_fam"/>
</dbReference>
<feature type="compositionally biased region" description="Basic and acidic residues" evidence="3">
    <location>
        <begin position="812"/>
        <end position="821"/>
    </location>
</feature>
<evidence type="ECO:0000313" key="4">
    <source>
        <dbReference type="EMBL" id="CAK9019647.1"/>
    </source>
</evidence>
<keyword evidence="1" id="KW-0547">Nucleotide-binding</keyword>
<dbReference type="EMBL" id="CAXAMM010009175">
    <property type="protein sequence ID" value="CAK9019647.1"/>
    <property type="molecule type" value="Genomic_DNA"/>
</dbReference>
<feature type="compositionally biased region" description="Acidic residues" evidence="3">
    <location>
        <begin position="830"/>
        <end position="843"/>
    </location>
</feature>
<dbReference type="SUPFAM" id="SSF53067">
    <property type="entry name" value="Actin-like ATPase domain"/>
    <property type="match status" value="2"/>
</dbReference>
<dbReference type="Gene3D" id="3.30.420.40">
    <property type="match status" value="2"/>
</dbReference>
<dbReference type="SUPFAM" id="SSF100934">
    <property type="entry name" value="Heat shock protein 70kD (HSP70), C-terminal subdomain"/>
    <property type="match status" value="2"/>
</dbReference>
<sequence length="866" mass="95823">MSVVGIDFGTLNCVISQAKRGGIDTVLNEGSKRQTAALVSFQGKQRFMGVAAGPLVRSNYKNTIVEVKRFVGRSWSDPQVQSDIARCPNAKFFKELEGDRIGIEVSYMDTKQVFTPEDLCAMLMSSLKNTAEFANEGRKVSDIVFSVPAFWTDRQRRAFLNAAKIANMDVLGLINDGTAAALSYGIWKSASNQFDAKEAEHVMFVDMGYASYQVTIAAFVQGKLQIVASACDANLGGRDLDWALAKHFAAEFEAKHKKNPLDDPKAMIKLLGACEKLKQTMTPEGVNTANIQVEYLMDEIDFASKLTLEQFNDILEPFLERITEPLERAMVDSGLSMDKISSVEIIGGSTRVRGIKKHISTVLELDQEKANYGLATTQNADECISRGCALRCAILSPAFRVKDFLVSDTVAFPITLTWEQREVVDEAEPDAMDTAEDGAEAGGKNSIVIFAKGCETPKTRRVTFRRNEAFDIAAAYDESVAGSVREEEMSIGSFRISGMPSAQSPDEAPPRIRVDFRQDEYGLFNVASAKYMEEIVPKEEAPKDEAKQSDEGKDEGAAEEGAEEAAKQEEKGSEAKKDDAEAGQGEEEAPKPKPKKKTFKAVTLQVEATINSAMTESEVLNARQREEQFVSQDRILRETGEKRNELEEFVYSMRDKVDLELKEYGTEEEKAALKAALQSAEDWLYNEGYDETKAVYQDKLSELQGVARVLVSRATEATARPTASQELLDEVAKYLKVVNSPDEKYDHIEDEERETVRKACKEAEDWLQAQSNLQAEKNLFEDPVFTVADIKSKMYDLNGACRSIVNKKRPAPKKEEKKPDAEAEATPMDADGDEGEGQSQEEGDGPKEAKEEGDGEEKAAPDMDVD</sequence>
<dbReference type="Pfam" id="PF00012">
    <property type="entry name" value="HSP70"/>
    <property type="match status" value="1"/>
</dbReference>
<evidence type="ECO:0000256" key="3">
    <source>
        <dbReference type="SAM" id="MobiDB-lite"/>
    </source>
</evidence>
<name>A0ABP0JYQ4_9DINO</name>
<dbReference type="Gene3D" id="1.20.1270.10">
    <property type="match status" value="2"/>
</dbReference>
<feature type="region of interest" description="Disordered" evidence="3">
    <location>
        <begin position="535"/>
        <end position="600"/>
    </location>
</feature>
<dbReference type="PRINTS" id="PR00301">
    <property type="entry name" value="HEATSHOCK70"/>
</dbReference>
<proteinExistence type="predicted"/>
<dbReference type="CDD" id="cd11732">
    <property type="entry name" value="ASKHA_NBD_HSP70_HSP105-110-like"/>
    <property type="match status" value="1"/>
</dbReference>
<accession>A0ABP0JYQ4</accession>
<keyword evidence="4" id="KW-0346">Stress response</keyword>
<dbReference type="PANTHER" id="PTHR45639:SF4">
    <property type="entry name" value="HSC70CB, ISOFORM G"/>
    <property type="match status" value="1"/>
</dbReference>
<dbReference type="Gene3D" id="3.30.30.30">
    <property type="match status" value="1"/>
</dbReference>
<organism evidence="4 5">
    <name type="scientific">Durusdinium trenchii</name>
    <dbReference type="NCBI Taxonomy" id="1381693"/>
    <lineage>
        <taxon>Eukaryota</taxon>
        <taxon>Sar</taxon>
        <taxon>Alveolata</taxon>
        <taxon>Dinophyceae</taxon>
        <taxon>Suessiales</taxon>
        <taxon>Symbiodiniaceae</taxon>
        <taxon>Durusdinium</taxon>
    </lineage>
</organism>